<keyword evidence="6 9" id="KW-0460">Magnesium</keyword>
<dbReference type="PIRSF" id="PIRSF036565">
    <property type="entry name" value="Pyruvt_ip_decrb"/>
    <property type="match status" value="1"/>
</dbReference>
<dbReference type="eggNOG" id="COG3961">
    <property type="taxonomic scope" value="Bacteria"/>
</dbReference>
<keyword evidence="14" id="KW-0670">Pyruvate</keyword>
<evidence type="ECO:0000259" key="11">
    <source>
        <dbReference type="Pfam" id="PF00205"/>
    </source>
</evidence>
<dbReference type="Gene3D" id="3.40.50.970">
    <property type="match status" value="2"/>
</dbReference>
<evidence type="ECO:0000313" key="15">
    <source>
        <dbReference type="Proteomes" id="UP000028640"/>
    </source>
</evidence>
<evidence type="ECO:0000256" key="9">
    <source>
        <dbReference type="PIRSR" id="PIRSR036565-2"/>
    </source>
</evidence>
<dbReference type="CDD" id="cd02005">
    <property type="entry name" value="TPP_PDC_IPDC"/>
    <property type="match status" value="1"/>
</dbReference>
<comment type="cofactor">
    <cofactor evidence="1">
        <name>a metal cation</name>
        <dbReference type="ChEBI" id="CHEBI:25213"/>
    </cofactor>
</comment>
<dbReference type="GO" id="GO:0004737">
    <property type="term" value="F:pyruvate decarboxylase activity"/>
    <property type="evidence" value="ECO:0007669"/>
    <property type="project" value="UniProtKB-EC"/>
</dbReference>
<reference evidence="14 15" key="1">
    <citation type="submission" date="2014-05" db="EMBL/GenBank/DDBJ databases">
        <title>ATOL: Assembling a taxonomically balanced genome-scale reconstruction of the evolutionary history of the Enterobacteriaceae.</title>
        <authorList>
            <person name="Plunkett G.III."/>
            <person name="Neeno-Eckwall E.C."/>
            <person name="Glasner J.D."/>
            <person name="Perna N.T."/>
        </authorList>
    </citation>
    <scope>NUCLEOTIDE SEQUENCE [LARGE SCALE GENOMIC DNA]</scope>
    <source>
        <strain evidence="14 15">ATCC 33852</strain>
    </source>
</reference>
<feature type="domain" description="Thiamine pyrophosphate enzyme central" evidence="11">
    <location>
        <begin position="200"/>
        <end position="329"/>
    </location>
</feature>
<comment type="caution">
    <text evidence="14">The sequence shown here is derived from an EMBL/GenBank/DDBJ whole genome shotgun (WGS) entry which is preliminary data.</text>
</comment>
<keyword evidence="4 9" id="KW-0479">Metal-binding</keyword>
<feature type="binding site" evidence="9">
    <location>
        <position position="462"/>
    </location>
    <ligand>
        <name>Mg(2+)</name>
        <dbReference type="ChEBI" id="CHEBI:18420"/>
    </ligand>
</feature>
<keyword evidence="8 14" id="KW-0456">Lyase</keyword>
<feature type="binding site" evidence="9">
    <location>
        <position position="464"/>
    </location>
    <ligand>
        <name>Mg(2+)</name>
        <dbReference type="ChEBI" id="CHEBI:18420"/>
    </ligand>
</feature>
<dbReference type="GO" id="GO:0030976">
    <property type="term" value="F:thiamine pyrophosphate binding"/>
    <property type="evidence" value="ECO:0007669"/>
    <property type="project" value="InterPro"/>
</dbReference>
<sequence length="552" mass="60273">MSNAYTVGDYLLDRLSLSNIAHLFGVPGDYNLQFLDHVISHQQITWVGCTNELNAAYGADGYARRNGASALLTTFGVGELSALNGLAGSYTEYLPVIHIVGAPPLSSQKKGELLHHSLGDGNFTRFAEMSRQVSVAQGLLTPDNALAEIDRVVAEAIYHSRPGYLLLPSDVAKLPVTSRATQQPLLQPAFSPDSLTAFTDAARELLRDKRRVTVLGDFLADRFKANQALQQWVDDVPLAHSTLLMGKGLFNEQNPHFAGTYSGAASCPVVKKVVEQAEVVVTVGVRFGDTISAGFSQKLPEGGCIDLEPFSAKIGKQVFHQLPMAKAVEALHQLTAELRQQWEKPDFSRTPLPVSDNSQLDQQVFWQLMQEFLQPNDLLVVEQGTSSFGAASLTLPAGCDFIVQPLWGSIGFTLPAAFGAQTAEPERRVVLIIGDGSAQLTLQGLGAAIRYGLKTTIFLLNNDGYTVERAIHGETQRYNDIARWNWTLFPAAFGGPDVLSQRVENREQLSKVMGTLRDKRQMAWVEVVLPKMDIPELLDAVSKSISKRNSGD</sequence>
<organism evidence="14 15">
    <name type="scientific">Ewingella americana (strain ATCC 33852 / DSM 4580 / CCUG 14506 / JCM 5911 / LMG 7869 / NCTC 12157 / CDC 1468-78)</name>
    <dbReference type="NCBI Taxonomy" id="910964"/>
    <lineage>
        <taxon>Bacteria</taxon>
        <taxon>Pseudomonadati</taxon>
        <taxon>Pseudomonadota</taxon>
        <taxon>Gammaproteobacteria</taxon>
        <taxon>Enterobacterales</taxon>
        <taxon>Yersiniaceae</taxon>
        <taxon>Ewingella</taxon>
    </lineage>
</organism>
<dbReference type="InterPro" id="IPR047214">
    <property type="entry name" value="TPP_PDC_IPDC"/>
</dbReference>
<dbReference type="InterPro" id="IPR012000">
    <property type="entry name" value="Thiamin_PyroP_enz_cen_dom"/>
</dbReference>
<dbReference type="FunFam" id="3.40.50.970:FF:000019">
    <property type="entry name" value="Pyruvate decarboxylase isozyme"/>
    <property type="match status" value="1"/>
</dbReference>
<evidence type="ECO:0000256" key="2">
    <source>
        <dbReference type="ARBA" id="ARBA00001964"/>
    </source>
</evidence>
<dbReference type="GO" id="GO:0000287">
    <property type="term" value="F:magnesium ion binding"/>
    <property type="evidence" value="ECO:0007669"/>
    <property type="project" value="InterPro"/>
</dbReference>
<proteinExistence type="inferred from homology"/>
<evidence type="ECO:0000256" key="5">
    <source>
        <dbReference type="ARBA" id="ARBA00022793"/>
    </source>
</evidence>
<accession>A0A085G8U9</accession>
<feature type="binding site" evidence="9">
    <location>
        <position position="435"/>
    </location>
    <ligand>
        <name>Mg(2+)</name>
        <dbReference type="ChEBI" id="CHEBI:18420"/>
    </ligand>
</feature>
<comment type="cofactor">
    <cofactor evidence="9">
        <name>Mg(2+)</name>
        <dbReference type="ChEBI" id="CHEBI:18420"/>
    </cofactor>
    <text evidence="9">Binds 1 Mg(2+) per subunit.</text>
</comment>
<name>A0A085G8U9_EWIA3</name>
<dbReference type="OrthoDB" id="9785953at2"/>
<dbReference type="AlphaFoldDB" id="A0A085G8U9"/>
<keyword evidence="7 10" id="KW-0786">Thiamine pyrophosphate</keyword>
<dbReference type="InterPro" id="IPR029061">
    <property type="entry name" value="THDP-binding"/>
</dbReference>
<dbReference type="GO" id="GO:0000949">
    <property type="term" value="P:aromatic amino acid family catabolic process to alcohol via Ehrlich pathway"/>
    <property type="evidence" value="ECO:0007669"/>
    <property type="project" value="TreeGrafter"/>
</dbReference>
<dbReference type="RefSeq" id="WP_034791978.1">
    <property type="nucleotide sequence ID" value="NZ_JMPJ01000059.1"/>
</dbReference>
<evidence type="ECO:0000256" key="7">
    <source>
        <dbReference type="ARBA" id="ARBA00023052"/>
    </source>
</evidence>
<dbReference type="InterPro" id="IPR012110">
    <property type="entry name" value="PDC/IPDC-like"/>
</dbReference>
<dbReference type="SUPFAM" id="SSF52467">
    <property type="entry name" value="DHS-like NAD/FAD-binding domain"/>
    <property type="match status" value="1"/>
</dbReference>
<dbReference type="CDD" id="cd07038">
    <property type="entry name" value="TPP_PYR_PDC_IPDC_like"/>
    <property type="match status" value="1"/>
</dbReference>
<dbReference type="Pfam" id="PF02776">
    <property type="entry name" value="TPP_enzyme_N"/>
    <property type="match status" value="1"/>
</dbReference>
<dbReference type="Pfam" id="PF00205">
    <property type="entry name" value="TPP_enzyme_M"/>
    <property type="match status" value="1"/>
</dbReference>
<feature type="domain" description="Thiamine pyrophosphate enzyme N-terminal TPP-binding" evidence="13">
    <location>
        <begin position="6"/>
        <end position="112"/>
    </location>
</feature>
<comment type="cofactor">
    <cofactor evidence="2">
        <name>thiamine diphosphate</name>
        <dbReference type="ChEBI" id="CHEBI:58937"/>
    </cofactor>
</comment>
<comment type="similarity">
    <text evidence="3 10">Belongs to the TPP enzyme family.</text>
</comment>
<dbReference type="Gene3D" id="3.40.50.1220">
    <property type="entry name" value="TPP-binding domain"/>
    <property type="match status" value="1"/>
</dbReference>
<dbReference type="InterPro" id="IPR029035">
    <property type="entry name" value="DHS-like_NAD/FAD-binding_dom"/>
</dbReference>
<dbReference type="InterPro" id="IPR000399">
    <property type="entry name" value="TPP-bd_CS"/>
</dbReference>
<evidence type="ECO:0000256" key="4">
    <source>
        <dbReference type="ARBA" id="ARBA00022723"/>
    </source>
</evidence>
<gene>
    <name evidence="14" type="ORF">GEAM_2508</name>
</gene>
<dbReference type="SUPFAM" id="SSF52518">
    <property type="entry name" value="Thiamin diphosphate-binding fold (THDP-binding)"/>
    <property type="match status" value="2"/>
</dbReference>
<dbReference type="STRING" id="910964.GEAM_2508"/>
<evidence type="ECO:0000256" key="6">
    <source>
        <dbReference type="ARBA" id="ARBA00022842"/>
    </source>
</evidence>
<evidence type="ECO:0000256" key="1">
    <source>
        <dbReference type="ARBA" id="ARBA00001920"/>
    </source>
</evidence>
<dbReference type="InterPro" id="IPR047213">
    <property type="entry name" value="TPP_PYR_PDC_IPDC-like"/>
</dbReference>
<dbReference type="GO" id="GO:0047434">
    <property type="term" value="F:indolepyruvate decarboxylase activity"/>
    <property type="evidence" value="ECO:0007669"/>
    <property type="project" value="UniProtKB-EC"/>
</dbReference>
<dbReference type="PANTHER" id="PTHR43452:SF30">
    <property type="entry name" value="PYRUVATE DECARBOXYLASE ISOZYME 1-RELATED"/>
    <property type="match status" value="1"/>
</dbReference>
<dbReference type="InterPro" id="IPR012001">
    <property type="entry name" value="Thiamin_PyroP_enz_TPP-bd_dom"/>
</dbReference>
<dbReference type="EC" id="4.1.1.1" evidence="14"/>
<evidence type="ECO:0000259" key="13">
    <source>
        <dbReference type="Pfam" id="PF02776"/>
    </source>
</evidence>
<dbReference type="Proteomes" id="UP000028640">
    <property type="component" value="Unassembled WGS sequence"/>
</dbReference>
<dbReference type="GeneID" id="78380843"/>
<dbReference type="InterPro" id="IPR011766">
    <property type="entry name" value="TPP_enzyme_TPP-bd"/>
</dbReference>
<dbReference type="EC" id="4.1.1.-" evidence="14"/>
<dbReference type="PANTHER" id="PTHR43452">
    <property type="entry name" value="PYRUVATE DECARBOXYLASE"/>
    <property type="match status" value="1"/>
</dbReference>
<evidence type="ECO:0000259" key="12">
    <source>
        <dbReference type="Pfam" id="PF02775"/>
    </source>
</evidence>
<keyword evidence="5" id="KW-0210">Decarboxylase</keyword>
<evidence type="ECO:0000256" key="8">
    <source>
        <dbReference type="ARBA" id="ARBA00023239"/>
    </source>
</evidence>
<dbReference type="Pfam" id="PF02775">
    <property type="entry name" value="TPP_enzyme_C"/>
    <property type="match status" value="1"/>
</dbReference>
<dbReference type="FunFam" id="3.40.50.970:FF:000024">
    <property type="entry name" value="Pyruvate decarboxylase isozyme"/>
    <property type="match status" value="1"/>
</dbReference>
<protein>
    <submittedName>
        <fullName evidence="14">Pyruvate/alpha-keto-acid decarboxylase</fullName>
        <ecNumber evidence="14">4.1.1.-</ecNumber>
        <ecNumber evidence="14">4.1.1.1</ecNumber>
        <ecNumber evidence="14">4.1.1.74</ecNumber>
    </submittedName>
</protein>
<dbReference type="PROSITE" id="PS00187">
    <property type="entry name" value="TPP_ENZYMES"/>
    <property type="match status" value="1"/>
</dbReference>
<evidence type="ECO:0000313" key="14">
    <source>
        <dbReference type="EMBL" id="KFC80144.1"/>
    </source>
</evidence>
<keyword evidence="15" id="KW-1185">Reference proteome</keyword>
<evidence type="ECO:0000256" key="10">
    <source>
        <dbReference type="RuleBase" id="RU362132"/>
    </source>
</evidence>
<dbReference type="EMBL" id="JMPJ01000059">
    <property type="protein sequence ID" value="KFC80144.1"/>
    <property type="molecule type" value="Genomic_DNA"/>
</dbReference>
<evidence type="ECO:0000256" key="3">
    <source>
        <dbReference type="ARBA" id="ARBA00007812"/>
    </source>
</evidence>
<dbReference type="GO" id="GO:0005829">
    <property type="term" value="C:cytosol"/>
    <property type="evidence" value="ECO:0007669"/>
    <property type="project" value="TreeGrafter"/>
</dbReference>
<feature type="domain" description="Thiamine pyrophosphate enzyme TPP-binding" evidence="12">
    <location>
        <begin position="398"/>
        <end position="527"/>
    </location>
</feature>
<dbReference type="EC" id="4.1.1.74" evidence="14"/>